<dbReference type="RefSeq" id="WP_067554101.1">
    <property type="nucleotide sequence ID" value="NZ_LPXN01000094.1"/>
</dbReference>
<evidence type="ECO:0000313" key="3">
    <source>
        <dbReference type="Proteomes" id="UP000076400"/>
    </source>
</evidence>
<comment type="caution">
    <text evidence="2">The sequence shown here is derived from an EMBL/GenBank/DDBJ whole genome shotgun (WGS) entry which is preliminary data.</text>
</comment>
<dbReference type="Proteomes" id="UP000076400">
    <property type="component" value="Unassembled WGS sequence"/>
</dbReference>
<accession>A0A154W8G0</accession>
<dbReference type="AlphaFoldDB" id="A0A154W8G0"/>
<reference evidence="2 3" key="1">
    <citation type="submission" date="2015-12" db="EMBL/GenBank/DDBJ databases">
        <title>Genome sequence of Oceanibaculum pacificum MCCC 1A02656.</title>
        <authorList>
            <person name="Lu L."/>
            <person name="Lai Q."/>
            <person name="Shao Z."/>
            <person name="Qian P."/>
        </authorList>
    </citation>
    <scope>NUCLEOTIDE SEQUENCE [LARGE SCALE GENOMIC DNA]</scope>
    <source>
        <strain evidence="2 3">MCCC 1A02656</strain>
    </source>
</reference>
<evidence type="ECO:0000256" key="1">
    <source>
        <dbReference type="SAM" id="MobiDB-lite"/>
    </source>
</evidence>
<sequence>MLPFQLRYPVAARDELDKAEAWLAAKISGRWNMRFGGFMAARDRATHRRIQAISLIASFESDADRRVFARDFLYTELPVDAAPTTTLDPAVEQPAAAVAPPPSEPPTIDAPVIEATRPARPDDKPPTVPAGGKLFDFKA</sequence>
<feature type="region of interest" description="Disordered" evidence="1">
    <location>
        <begin position="85"/>
        <end position="139"/>
    </location>
</feature>
<feature type="compositionally biased region" description="Low complexity" evidence="1">
    <location>
        <begin position="89"/>
        <end position="98"/>
    </location>
</feature>
<protein>
    <submittedName>
        <fullName evidence="2">Uncharacterized protein</fullName>
    </submittedName>
</protein>
<dbReference type="EMBL" id="LPXN01000094">
    <property type="protein sequence ID" value="KZD09776.1"/>
    <property type="molecule type" value="Genomic_DNA"/>
</dbReference>
<dbReference type="OrthoDB" id="7363178at2"/>
<dbReference type="STRING" id="580166.AUP43_00920"/>
<proteinExistence type="predicted"/>
<evidence type="ECO:0000313" key="2">
    <source>
        <dbReference type="EMBL" id="KZD09776.1"/>
    </source>
</evidence>
<gene>
    <name evidence="2" type="ORF">AUP43_00920</name>
</gene>
<keyword evidence="3" id="KW-1185">Reference proteome</keyword>
<organism evidence="2 3">
    <name type="scientific">Oceanibaculum pacificum</name>
    <dbReference type="NCBI Taxonomy" id="580166"/>
    <lineage>
        <taxon>Bacteria</taxon>
        <taxon>Pseudomonadati</taxon>
        <taxon>Pseudomonadota</taxon>
        <taxon>Alphaproteobacteria</taxon>
        <taxon>Rhodospirillales</taxon>
        <taxon>Oceanibaculaceae</taxon>
        <taxon>Oceanibaculum</taxon>
    </lineage>
</organism>
<name>A0A154W8G0_9PROT</name>